<evidence type="ECO:0000256" key="8">
    <source>
        <dbReference type="ARBA" id="ARBA00022691"/>
    </source>
</evidence>
<dbReference type="Proteomes" id="UP000619260">
    <property type="component" value="Unassembled WGS sequence"/>
</dbReference>
<comment type="subcellular location">
    <subcellularLocation>
        <location evidence="1">Cytoplasm</location>
    </subcellularLocation>
</comment>
<reference evidence="12" key="1">
    <citation type="submission" date="2021-01" db="EMBL/GenBank/DDBJ databases">
        <title>Whole genome shotgun sequence of Virgisporangium aliadipatigenens NBRC 105644.</title>
        <authorList>
            <person name="Komaki H."/>
            <person name="Tamura T."/>
        </authorList>
    </citation>
    <scope>NUCLEOTIDE SEQUENCE</scope>
    <source>
        <strain evidence="12">NBRC 105644</strain>
    </source>
</reference>
<comment type="similarity">
    <text evidence="2">Belongs to the methyltransferase superfamily. L-isoaspartyl/D-aspartyl protein methyltransferase family.</text>
</comment>
<name>A0A8J3YTU2_9ACTN</name>
<accession>A0A8J3YTU2</accession>
<evidence type="ECO:0000256" key="5">
    <source>
        <dbReference type="ARBA" id="ARBA00022490"/>
    </source>
</evidence>
<evidence type="ECO:0000313" key="13">
    <source>
        <dbReference type="Proteomes" id="UP000619260"/>
    </source>
</evidence>
<dbReference type="Pfam" id="PF01135">
    <property type="entry name" value="PCMT"/>
    <property type="match status" value="1"/>
</dbReference>
<evidence type="ECO:0000256" key="11">
    <source>
        <dbReference type="ARBA" id="ARBA00031350"/>
    </source>
</evidence>
<dbReference type="GO" id="GO:0005737">
    <property type="term" value="C:cytoplasm"/>
    <property type="evidence" value="ECO:0007669"/>
    <property type="project" value="UniProtKB-SubCell"/>
</dbReference>
<evidence type="ECO:0000256" key="6">
    <source>
        <dbReference type="ARBA" id="ARBA00022603"/>
    </source>
</evidence>
<dbReference type="PANTHER" id="PTHR11579">
    <property type="entry name" value="PROTEIN-L-ISOASPARTATE O-METHYLTRANSFERASE"/>
    <property type="match status" value="1"/>
</dbReference>
<evidence type="ECO:0000256" key="3">
    <source>
        <dbReference type="ARBA" id="ARBA00011890"/>
    </source>
</evidence>
<gene>
    <name evidence="12" type="ORF">Val02_65870</name>
</gene>
<dbReference type="CDD" id="cd02440">
    <property type="entry name" value="AdoMet_MTases"/>
    <property type="match status" value="1"/>
</dbReference>
<keyword evidence="8" id="KW-0949">S-adenosyl-L-methionine</keyword>
<organism evidence="12 13">
    <name type="scientific">Virgisporangium aliadipatigenens</name>
    <dbReference type="NCBI Taxonomy" id="741659"/>
    <lineage>
        <taxon>Bacteria</taxon>
        <taxon>Bacillati</taxon>
        <taxon>Actinomycetota</taxon>
        <taxon>Actinomycetes</taxon>
        <taxon>Micromonosporales</taxon>
        <taxon>Micromonosporaceae</taxon>
        <taxon>Virgisporangium</taxon>
    </lineage>
</organism>
<evidence type="ECO:0000256" key="9">
    <source>
        <dbReference type="ARBA" id="ARBA00030757"/>
    </source>
</evidence>
<keyword evidence="6" id="KW-0489">Methyltransferase</keyword>
<comment type="caution">
    <text evidence="12">The sequence shown here is derived from an EMBL/GenBank/DDBJ whole genome shotgun (WGS) entry which is preliminary data.</text>
</comment>
<protein>
    <recommendedName>
        <fullName evidence="4">Protein-L-isoaspartate O-methyltransferase</fullName>
        <ecNumber evidence="3">2.1.1.77</ecNumber>
    </recommendedName>
    <alternativeName>
        <fullName evidence="11">L-isoaspartyl protein carboxyl methyltransferase</fullName>
    </alternativeName>
    <alternativeName>
        <fullName evidence="9">Protein L-isoaspartyl methyltransferase</fullName>
    </alternativeName>
    <alternativeName>
        <fullName evidence="10">Protein-beta-aspartate methyltransferase</fullName>
    </alternativeName>
</protein>
<dbReference type="GO" id="GO:0032259">
    <property type="term" value="P:methylation"/>
    <property type="evidence" value="ECO:0007669"/>
    <property type="project" value="UniProtKB-KW"/>
</dbReference>
<proteinExistence type="inferred from homology"/>
<dbReference type="GO" id="GO:0004719">
    <property type="term" value="F:protein-L-isoaspartate (D-aspartate) O-methyltransferase activity"/>
    <property type="evidence" value="ECO:0007669"/>
    <property type="project" value="UniProtKB-EC"/>
</dbReference>
<keyword evidence="13" id="KW-1185">Reference proteome</keyword>
<dbReference type="EMBL" id="BOPF01000030">
    <property type="protein sequence ID" value="GIJ49701.1"/>
    <property type="molecule type" value="Genomic_DNA"/>
</dbReference>
<evidence type="ECO:0000313" key="12">
    <source>
        <dbReference type="EMBL" id="GIJ49701.1"/>
    </source>
</evidence>
<dbReference type="SUPFAM" id="SSF53335">
    <property type="entry name" value="S-adenosyl-L-methionine-dependent methyltransferases"/>
    <property type="match status" value="1"/>
</dbReference>
<dbReference type="EC" id="2.1.1.77" evidence="3"/>
<dbReference type="Gene3D" id="3.40.50.150">
    <property type="entry name" value="Vaccinia Virus protein VP39"/>
    <property type="match status" value="1"/>
</dbReference>
<evidence type="ECO:0000256" key="10">
    <source>
        <dbReference type="ARBA" id="ARBA00031323"/>
    </source>
</evidence>
<evidence type="ECO:0000256" key="1">
    <source>
        <dbReference type="ARBA" id="ARBA00004496"/>
    </source>
</evidence>
<sequence length="347" mass="36690">MEALLQEYADRVTAGVEDPAVRAAFARVPRHLFVPRLADPAGGHVDLAPERAYTDEALVTQLCDGLPSSSSSQPSLMARMLAALRLRPGTRVLEIGAGTGYNAALIAEVTGAPVVSVDVQPEVVDRARDALARAGVTAVEVVLGDGYEGTPTRGPFDRIIATVGVAGVPPTWLDLLAPGGSILAPVEHGGYQPCLLVTDGPDGPVGHALIGSGFMRAAGRLHPHPVRLPPLDPAAEPPRLPIPPVPRERFVDRWFWLAAHDPRCGLRHPAGGGTAYQHTVTDPRAGAVLVEPDALWPVDADPDLVAHVFGLVAGWHAAGGPPISAWRCDLVRTDDQLWEPANWHRSA</sequence>
<keyword evidence="5" id="KW-0963">Cytoplasm</keyword>
<evidence type="ECO:0000256" key="4">
    <source>
        <dbReference type="ARBA" id="ARBA00013346"/>
    </source>
</evidence>
<evidence type="ECO:0000256" key="7">
    <source>
        <dbReference type="ARBA" id="ARBA00022679"/>
    </source>
</evidence>
<evidence type="ECO:0000256" key="2">
    <source>
        <dbReference type="ARBA" id="ARBA00005369"/>
    </source>
</evidence>
<dbReference type="AlphaFoldDB" id="A0A8J3YTU2"/>
<dbReference type="InterPro" id="IPR000682">
    <property type="entry name" value="PCMT"/>
</dbReference>
<dbReference type="RefSeq" id="WP_203903173.1">
    <property type="nucleotide sequence ID" value="NZ_BOPF01000030.1"/>
</dbReference>
<keyword evidence="7" id="KW-0808">Transferase</keyword>
<dbReference type="InterPro" id="IPR029063">
    <property type="entry name" value="SAM-dependent_MTases_sf"/>
</dbReference>
<dbReference type="PANTHER" id="PTHR11579:SF0">
    <property type="entry name" value="PROTEIN-L-ISOASPARTATE(D-ASPARTATE) O-METHYLTRANSFERASE"/>
    <property type="match status" value="1"/>
</dbReference>